<dbReference type="GO" id="GO:0015031">
    <property type="term" value="P:protein transport"/>
    <property type="evidence" value="ECO:0007669"/>
    <property type="project" value="UniProtKB-KW"/>
</dbReference>
<feature type="compositionally biased region" description="Polar residues" evidence="7">
    <location>
        <begin position="844"/>
        <end position="859"/>
    </location>
</feature>
<evidence type="ECO:0000313" key="10">
    <source>
        <dbReference type="EMBL" id="CAK6952522.1"/>
    </source>
</evidence>
<evidence type="ECO:0000256" key="1">
    <source>
        <dbReference type="ARBA" id="ARBA00009136"/>
    </source>
</evidence>
<gene>
    <name evidence="10" type="ORF">FSCOSCO3_A008603</name>
</gene>
<accession>A0AAV1MZM8</accession>
<dbReference type="FunFam" id="2.40.70.10:FF:000005">
    <property type="entry name" value="DNA damage inducible 1 homolog 2"/>
    <property type="match status" value="1"/>
</dbReference>
<feature type="compositionally biased region" description="Polar residues" evidence="7">
    <location>
        <begin position="136"/>
        <end position="146"/>
    </location>
</feature>
<dbReference type="InterPro" id="IPR019103">
    <property type="entry name" value="Peptidase_aspartic_DDI1-type"/>
</dbReference>
<dbReference type="PANTHER" id="PTHR15397:SF3">
    <property type="entry name" value="DNA DAMAGE INDUCIBLE 1 HOMOLOG 2"/>
    <property type="match status" value="1"/>
</dbReference>
<dbReference type="Gene3D" id="3.10.20.90">
    <property type="entry name" value="Phosphatidylinositol 3-kinase Catalytic Subunit, Chain A, domain 1"/>
    <property type="match status" value="1"/>
</dbReference>
<keyword evidence="4" id="KW-0064">Aspartyl protease</keyword>
<feature type="region of interest" description="Disordered" evidence="7">
    <location>
        <begin position="114"/>
        <end position="191"/>
    </location>
</feature>
<evidence type="ECO:0000256" key="5">
    <source>
        <dbReference type="ARBA" id="ARBA00022801"/>
    </source>
</evidence>
<dbReference type="PANTHER" id="PTHR15397">
    <property type="entry name" value="SODIUM-GLUCOSE COTRANSPORTER REGULATORY PROTEIN -RELATED"/>
    <property type="match status" value="1"/>
</dbReference>
<keyword evidence="6" id="KW-0653">Protein transport</keyword>
<feature type="compositionally biased region" description="Polar residues" evidence="7">
    <location>
        <begin position="631"/>
        <end position="655"/>
    </location>
</feature>
<dbReference type="Pfam" id="PF24669">
    <property type="entry name" value="Ddi2_HDD"/>
    <property type="match status" value="1"/>
</dbReference>
<dbReference type="PROSITE" id="PS50053">
    <property type="entry name" value="UBIQUITIN_2"/>
    <property type="match status" value="1"/>
</dbReference>
<feature type="compositionally biased region" description="Pro residues" evidence="7">
    <location>
        <begin position="553"/>
        <end position="568"/>
    </location>
</feature>
<keyword evidence="5" id="KW-0378">Hydrolase</keyword>
<dbReference type="CDD" id="cd01796">
    <property type="entry name" value="Ubl_Ddi1_like"/>
    <property type="match status" value="1"/>
</dbReference>
<dbReference type="GO" id="GO:0006508">
    <property type="term" value="P:proteolysis"/>
    <property type="evidence" value="ECO:0007669"/>
    <property type="project" value="UniProtKB-KW"/>
</dbReference>
<sequence>MQLCREFKPNEQTRNYTNRILLQQVRPGILPPTKAMLVTVFCAPRDRPETTFALDVSPELELRDFVALCELESGIPAGEIQITYVEQPLKDPTRALGTYGVKDGDVVVLRQADRRPPPTQPAFPGLPQIDFRSITVPGTSSSTSQRGAVRPQQQASQSTSQSAPQVPLSPRPAQPSTPTALRGSSPQGLDDPALLQQMLLSNPHELSLLKERNPPLAEALLSGDLERFTKVLLEQQQDRAKREQERIRLLTADPFDLEAQAKIEEDIRQHNVEENMTIAMEEAPESFGQVVMLYINCKVNGHPVKAFVDSGAQMTIMSQACAERCNIMRLVDRRWAGIAKGVGTQKIIGRVHLAQVQIEGDFLPCSFSILEDQPMDMLLGLDMLKRHQCSIDLKKNLLLIGTTGTETRFLNEAELPECARLAYGAEGREDARPDEMADRELAEALQRSIQESDTADGQTTSPQPPPFTLPRTLDQMSSSTSPSQSPSSGQTQNPALDRSQSAPATMQQASAPEQRQDQPGFQEPPVSSSLAEDAGSKPHQVHPVPDHSISEVPPAPGPSTDALPPPADVPASGSPALQYPEGDALAGAAEGGAESDEVVDSSTLPHPEELSPTQPMEQEATECDTGDATETGASAPNQSDSVEMESLTASSQGLVSSERDQPEGERCSSSDSIPSLAAALMELHELLVSNNCQSQNRSTSCSPSHPFRQDTDEVAPKPRTPTPEIAQPTPSTAITTGVEPSDAKANHDAAVSDEGPSKCLVPELSGQDEHVDGDTAQIVEGQGPPQCPDGCRERRADQCGQDEASNISISQPEPEVPPDPAGDLEFREPPEGQQGRGVADGRASGTNTPDTLSLQTEHTFLSPLSMAVGSPEEVSSTSSPSAPQAPQHTSPALLLPSPNPFTEQFPAEHIQRIQAAGFSAREAAEALEQAHGVVELALLALLARSITVPT</sequence>
<evidence type="ECO:0000256" key="4">
    <source>
        <dbReference type="ARBA" id="ARBA00022750"/>
    </source>
</evidence>
<dbReference type="InterPro" id="IPR015940">
    <property type="entry name" value="UBA"/>
</dbReference>
<dbReference type="InterPro" id="IPR057273">
    <property type="entry name" value="Ddi1/2_HDD"/>
</dbReference>
<dbReference type="SUPFAM" id="SSF50630">
    <property type="entry name" value="Acid proteases"/>
    <property type="match status" value="1"/>
</dbReference>
<evidence type="ECO:0000313" key="11">
    <source>
        <dbReference type="Proteomes" id="UP001314229"/>
    </source>
</evidence>
<dbReference type="InterPro" id="IPR029071">
    <property type="entry name" value="Ubiquitin-like_domsf"/>
</dbReference>
<feature type="region of interest" description="Disordered" evidence="7">
    <location>
        <begin position="446"/>
        <end position="673"/>
    </location>
</feature>
<reference evidence="10 11" key="1">
    <citation type="submission" date="2024-01" db="EMBL/GenBank/DDBJ databases">
        <authorList>
            <person name="Alioto T."/>
            <person name="Alioto T."/>
            <person name="Gomez Garrido J."/>
        </authorList>
    </citation>
    <scope>NUCLEOTIDE SEQUENCE [LARGE SCALE GENOMIC DNA]</scope>
</reference>
<evidence type="ECO:0000256" key="6">
    <source>
        <dbReference type="ARBA" id="ARBA00022927"/>
    </source>
</evidence>
<evidence type="ECO:0000256" key="3">
    <source>
        <dbReference type="ARBA" id="ARBA00022670"/>
    </source>
</evidence>
<comment type="caution">
    <text evidence="10">The sequence shown here is derived from an EMBL/GenBank/DDBJ whole genome shotgun (WGS) entry which is preliminary data.</text>
</comment>
<feature type="domain" description="UBA" evidence="8">
    <location>
        <begin position="900"/>
        <end position="944"/>
    </location>
</feature>
<feature type="compositionally biased region" description="Low complexity" evidence="7">
    <location>
        <begin position="477"/>
        <end position="492"/>
    </location>
</feature>
<keyword evidence="11" id="KW-1185">Reference proteome</keyword>
<feature type="compositionally biased region" description="Low complexity" evidence="7">
    <location>
        <begin position="870"/>
        <end position="891"/>
    </location>
</feature>
<dbReference type="Pfam" id="PF09668">
    <property type="entry name" value="Asp_protease"/>
    <property type="match status" value="1"/>
</dbReference>
<dbReference type="AlphaFoldDB" id="A0AAV1MZM8"/>
<name>A0AAV1MZM8_SCOSC</name>
<dbReference type="GO" id="GO:0004190">
    <property type="term" value="F:aspartic-type endopeptidase activity"/>
    <property type="evidence" value="ECO:0007669"/>
    <property type="project" value="UniProtKB-KW"/>
</dbReference>
<feature type="compositionally biased region" description="Basic and acidic residues" evidence="7">
    <location>
        <begin position="707"/>
        <end position="716"/>
    </location>
</feature>
<keyword evidence="2" id="KW-0813">Transport</keyword>
<evidence type="ECO:0000259" key="9">
    <source>
        <dbReference type="PROSITE" id="PS50053"/>
    </source>
</evidence>
<protein>
    <submittedName>
        <fullName evidence="10">Protein DDI1 homolog 2 isoform X1</fullName>
    </submittedName>
</protein>
<feature type="compositionally biased region" description="Polar residues" evidence="7">
    <location>
        <begin position="176"/>
        <end position="187"/>
    </location>
</feature>
<dbReference type="InterPro" id="IPR000626">
    <property type="entry name" value="Ubiquitin-like_dom"/>
</dbReference>
<feature type="compositionally biased region" description="Polar residues" evidence="7">
    <location>
        <begin position="691"/>
        <end position="703"/>
    </location>
</feature>
<organism evidence="10 11">
    <name type="scientific">Scomber scombrus</name>
    <name type="common">Atlantic mackerel</name>
    <name type="synonym">Scomber vernalis</name>
    <dbReference type="NCBI Taxonomy" id="13677"/>
    <lineage>
        <taxon>Eukaryota</taxon>
        <taxon>Metazoa</taxon>
        <taxon>Chordata</taxon>
        <taxon>Craniata</taxon>
        <taxon>Vertebrata</taxon>
        <taxon>Euteleostomi</taxon>
        <taxon>Actinopterygii</taxon>
        <taxon>Neopterygii</taxon>
        <taxon>Teleostei</taxon>
        <taxon>Neoteleostei</taxon>
        <taxon>Acanthomorphata</taxon>
        <taxon>Pelagiaria</taxon>
        <taxon>Scombriformes</taxon>
        <taxon>Scombridae</taxon>
        <taxon>Scomber</taxon>
    </lineage>
</organism>
<dbReference type="Proteomes" id="UP001314229">
    <property type="component" value="Unassembled WGS sequence"/>
</dbReference>
<dbReference type="InterPro" id="IPR021109">
    <property type="entry name" value="Peptidase_aspartic_dom_sf"/>
</dbReference>
<evidence type="ECO:0000259" key="8">
    <source>
        <dbReference type="PROSITE" id="PS50030"/>
    </source>
</evidence>
<dbReference type="InterPro" id="IPR033882">
    <property type="entry name" value="DDI1_N"/>
</dbReference>
<evidence type="ECO:0000256" key="2">
    <source>
        <dbReference type="ARBA" id="ARBA00022448"/>
    </source>
</evidence>
<comment type="similarity">
    <text evidence="1">Belongs to the DDI1 family.</text>
</comment>
<feature type="compositionally biased region" description="Polar residues" evidence="7">
    <location>
        <begin position="447"/>
        <end position="461"/>
    </location>
</feature>
<feature type="compositionally biased region" description="Low complexity" evidence="7">
    <location>
        <begin position="581"/>
        <end position="592"/>
    </location>
</feature>
<dbReference type="EMBL" id="CAWUFR010000010">
    <property type="protein sequence ID" value="CAK6952522.1"/>
    <property type="molecule type" value="Genomic_DNA"/>
</dbReference>
<dbReference type="CDD" id="cd05479">
    <property type="entry name" value="RP_DDI"/>
    <property type="match status" value="1"/>
</dbReference>
<feature type="compositionally biased region" description="Low complexity" evidence="7">
    <location>
        <begin position="151"/>
        <end position="165"/>
    </location>
</feature>
<dbReference type="PROSITE" id="PS50030">
    <property type="entry name" value="UBA"/>
    <property type="match status" value="1"/>
</dbReference>
<feature type="compositionally biased region" description="Polar residues" evidence="7">
    <location>
        <begin position="498"/>
        <end position="530"/>
    </location>
</feature>
<feature type="region of interest" description="Disordered" evidence="7">
    <location>
        <begin position="691"/>
        <end position="903"/>
    </location>
</feature>
<feature type="compositionally biased region" description="Basic and acidic residues" evidence="7">
    <location>
        <begin position="657"/>
        <end position="668"/>
    </location>
</feature>
<evidence type="ECO:0000256" key="7">
    <source>
        <dbReference type="SAM" id="MobiDB-lite"/>
    </source>
</evidence>
<keyword evidence="3" id="KW-0645">Protease</keyword>
<dbReference type="Gene3D" id="2.40.70.10">
    <property type="entry name" value="Acid Proteases"/>
    <property type="match status" value="1"/>
</dbReference>
<feature type="domain" description="Ubiquitin-like" evidence="9">
    <location>
        <begin position="38"/>
        <end position="109"/>
    </location>
</feature>
<proteinExistence type="inferred from homology"/>
<dbReference type="SUPFAM" id="SSF54236">
    <property type="entry name" value="Ubiquitin-like"/>
    <property type="match status" value="1"/>
</dbReference>